<evidence type="ECO:0000313" key="5">
    <source>
        <dbReference type="Proteomes" id="UP000533469"/>
    </source>
</evidence>
<dbReference type="EMBL" id="JACICD010000003">
    <property type="protein sequence ID" value="MBB3771176.1"/>
    <property type="molecule type" value="Genomic_DNA"/>
</dbReference>
<dbReference type="PANTHER" id="PTHR35936:SF19">
    <property type="entry name" value="AMINO-ACID-BINDING PROTEIN YXEM-RELATED"/>
    <property type="match status" value="1"/>
</dbReference>
<dbReference type="PANTHER" id="PTHR35936">
    <property type="entry name" value="MEMBRANE-BOUND LYTIC MUREIN TRANSGLYCOSYLASE F"/>
    <property type="match status" value="1"/>
</dbReference>
<reference evidence="4 5" key="1">
    <citation type="submission" date="2020-08" db="EMBL/GenBank/DDBJ databases">
        <title>Genomic Encyclopedia of Type Strains, Phase IV (KMG-IV): sequencing the most valuable type-strain genomes for metagenomic binning, comparative biology and taxonomic classification.</title>
        <authorList>
            <person name="Goeker M."/>
        </authorList>
    </citation>
    <scope>NUCLEOTIDE SEQUENCE [LARGE SCALE GENOMIC DNA]</scope>
    <source>
        <strain evidence="4 5">DSM 5895</strain>
    </source>
</reference>
<dbReference type="Pfam" id="PF00497">
    <property type="entry name" value="SBP_bac_3"/>
    <property type="match status" value="1"/>
</dbReference>
<organism evidence="4 5">
    <name type="scientific">Ancylobacter tetraedralis</name>
    <dbReference type="NCBI Taxonomy" id="217068"/>
    <lineage>
        <taxon>Bacteria</taxon>
        <taxon>Pseudomonadati</taxon>
        <taxon>Pseudomonadota</taxon>
        <taxon>Alphaproteobacteria</taxon>
        <taxon>Hyphomicrobiales</taxon>
        <taxon>Xanthobacteraceae</taxon>
        <taxon>Ancylobacter</taxon>
    </lineage>
</organism>
<sequence>MFKTYAVDIRSLLKRLTASALVASAVFAAGPASADAWDKVKSSGKLTAVTEMQFAPFDMLVDGKYTGVNRDILDEIGKELKVEMVYVDLPWTSVLPGLESGKYDFVSAPINATKARLERYAFTNPFAYSGSAFMKRKGDATISKPEDLKGKTVGVVKASAILKQVQLFNETTPVTIREYTDNNQLYADLAIGRVDAAASSHANVSYAAKQRPEAFDVVQPNFGVPTYYCWIARKDDDSKRLIEEVNKALAAIIADGRLAKIQEKWFGASYTLPAVLPPPQI</sequence>
<evidence type="ECO:0000256" key="1">
    <source>
        <dbReference type="ARBA" id="ARBA00022729"/>
    </source>
</evidence>
<dbReference type="Gene3D" id="3.40.190.10">
    <property type="entry name" value="Periplasmic binding protein-like II"/>
    <property type="match status" value="2"/>
</dbReference>
<accession>A0A839Z8P7</accession>
<dbReference type="AlphaFoldDB" id="A0A839Z8P7"/>
<evidence type="ECO:0000313" key="4">
    <source>
        <dbReference type="EMBL" id="MBB3771176.1"/>
    </source>
</evidence>
<feature type="signal peptide" evidence="2">
    <location>
        <begin position="1"/>
        <end position="34"/>
    </location>
</feature>
<name>A0A839Z8P7_9HYPH</name>
<dbReference type="RefSeq" id="WP_183189365.1">
    <property type="nucleotide sequence ID" value="NZ_JACICD010000003.1"/>
</dbReference>
<evidence type="ECO:0000259" key="3">
    <source>
        <dbReference type="SMART" id="SM00062"/>
    </source>
</evidence>
<comment type="caution">
    <text evidence="4">The sequence shown here is derived from an EMBL/GenBank/DDBJ whole genome shotgun (WGS) entry which is preliminary data.</text>
</comment>
<protein>
    <submittedName>
        <fullName evidence="4">Polar amino acid transport system substrate-binding protein</fullName>
    </submittedName>
</protein>
<gene>
    <name evidence="4" type="ORF">FHS55_001775</name>
</gene>
<keyword evidence="1 2" id="KW-0732">Signal</keyword>
<dbReference type="SUPFAM" id="SSF53850">
    <property type="entry name" value="Periplasmic binding protein-like II"/>
    <property type="match status" value="1"/>
</dbReference>
<keyword evidence="5" id="KW-1185">Reference proteome</keyword>
<dbReference type="InterPro" id="IPR001638">
    <property type="entry name" value="Solute-binding_3/MltF_N"/>
</dbReference>
<evidence type="ECO:0000256" key="2">
    <source>
        <dbReference type="SAM" id="SignalP"/>
    </source>
</evidence>
<feature type="chain" id="PRO_5032577739" evidence="2">
    <location>
        <begin position="35"/>
        <end position="281"/>
    </location>
</feature>
<dbReference type="SMART" id="SM00062">
    <property type="entry name" value="PBPb"/>
    <property type="match status" value="1"/>
</dbReference>
<proteinExistence type="predicted"/>
<feature type="domain" description="Solute-binding protein family 3/N-terminal" evidence="3">
    <location>
        <begin position="45"/>
        <end position="269"/>
    </location>
</feature>
<dbReference type="Proteomes" id="UP000533469">
    <property type="component" value="Unassembled WGS sequence"/>
</dbReference>